<keyword evidence="6" id="KW-0418">Kinase</keyword>
<dbReference type="RefSeq" id="WP_133363402.1">
    <property type="nucleotide sequence ID" value="NZ_CP037940.1"/>
</dbReference>
<keyword evidence="4 11" id="KW-0812">Transmembrane</keyword>
<dbReference type="PANTHER" id="PTHR34220:SF7">
    <property type="entry name" value="SENSOR HISTIDINE KINASE YPDA"/>
    <property type="match status" value="1"/>
</dbReference>
<dbReference type="Gene3D" id="3.30.565.10">
    <property type="entry name" value="Histidine kinase-like ATPase, C-terminal domain"/>
    <property type="match status" value="1"/>
</dbReference>
<evidence type="ECO:0000256" key="11">
    <source>
        <dbReference type="SAM" id="Phobius"/>
    </source>
</evidence>
<evidence type="ECO:0000256" key="2">
    <source>
        <dbReference type="ARBA" id="ARBA00022475"/>
    </source>
</evidence>
<evidence type="ECO:0000256" key="1">
    <source>
        <dbReference type="ARBA" id="ARBA00004651"/>
    </source>
</evidence>
<keyword evidence="5" id="KW-0547">Nucleotide-binding</keyword>
<dbReference type="InterPro" id="IPR050640">
    <property type="entry name" value="Bact_2-comp_sensor_kinase"/>
</dbReference>
<dbReference type="OrthoDB" id="9776552at2"/>
<evidence type="ECO:0000256" key="4">
    <source>
        <dbReference type="ARBA" id="ARBA00022692"/>
    </source>
</evidence>
<dbReference type="PANTHER" id="PTHR34220">
    <property type="entry name" value="SENSOR HISTIDINE KINASE YPDA"/>
    <property type="match status" value="1"/>
</dbReference>
<dbReference type="InterPro" id="IPR036890">
    <property type="entry name" value="HATPase_C_sf"/>
</dbReference>
<reference evidence="14" key="1">
    <citation type="submission" date="2019-03" db="EMBL/GenBank/DDBJ databases">
        <title>Weissella sp. 26KH-42 Genome sequencing.</title>
        <authorList>
            <person name="Heo J."/>
            <person name="Kim S.-J."/>
            <person name="Kim J.-S."/>
            <person name="Hong S.-B."/>
            <person name="Kwon S.-W."/>
        </authorList>
    </citation>
    <scope>NUCLEOTIDE SEQUENCE [LARGE SCALE GENOMIC DNA]</scope>
    <source>
        <strain evidence="14">26KH-42</strain>
    </source>
</reference>
<evidence type="ECO:0000256" key="3">
    <source>
        <dbReference type="ARBA" id="ARBA00022679"/>
    </source>
</evidence>
<dbReference type="Pfam" id="PF06580">
    <property type="entry name" value="His_kinase"/>
    <property type="match status" value="1"/>
</dbReference>
<evidence type="ECO:0000313" key="13">
    <source>
        <dbReference type="EMBL" id="QBO36325.1"/>
    </source>
</evidence>
<dbReference type="InterPro" id="IPR003594">
    <property type="entry name" value="HATPase_dom"/>
</dbReference>
<gene>
    <name evidence="13" type="ORF">EQG49_07565</name>
</gene>
<feature type="transmembrane region" description="Helical" evidence="11">
    <location>
        <begin position="93"/>
        <end position="117"/>
    </location>
</feature>
<dbReference type="GO" id="GO:0000155">
    <property type="term" value="F:phosphorelay sensor kinase activity"/>
    <property type="evidence" value="ECO:0007669"/>
    <property type="project" value="InterPro"/>
</dbReference>
<evidence type="ECO:0000256" key="5">
    <source>
        <dbReference type="ARBA" id="ARBA00022741"/>
    </source>
</evidence>
<keyword evidence="2" id="KW-1003">Cell membrane</keyword>
<keyword evidence="7" id="KW-0067">ATP-binding</keyword>
<dbReference type="Proteomes" id="UP000292886">
    <property type="component" value="Chromosome"/>
</dbReference>
<dbReference type="GO" id="GO:0071555">
    <property type="term" value="P:cell wall organization"/>
    <property type="evidence" value="ECO:0007669"/>
    <property type="project" value="InterPro"/>
</dbReference>
<proteinExistence type="predicted"/>
<feature type="domain" description="Histidine kinase" evidence="12">
    <location>
        <begin position="434"/>
        <end position="537"/>
    </location>
</feature>
<feature type="transmembrane region" description="Helical" evidence="11">
    <location>
        <begin position="152"/>
        <end position="174"/>
    </location>
</feature>
<organism evidence="13 14">
    <name type="scientific">Periweissella cryptocerci</name>
    <dbReference type="NCBI Taxonomy" id="2506420"/>
    <lineage>
        <taxon>Bacteria</taxon>
        <taxon>Bacillati</taxon>
        <taxon>Bacillota</taxon>
        <taxon>Bacilli</taxon>
        <taxon>Lactobacillales</taxon>
        <taxon>Lactobacillaceae</taxon>
        <taxon>Periweissella</taxon>
    </lineage>
</organism>
<dbReference type="EMBL" id="CP037940">
    <property type="protein sequence ID" value="QBO36325.1"/>
    <property type="molecule type" value="Genomic_DNA"/>
</dbReference>
<keyword evidence="14" id="KW-1185">Reference proteome</keyword>
<feature type="transmembrane region" description="Helical" evidence="11">
    <location>
        <begin position="41"/>
        <end position="60"/>
    </location>
</feature>
<feature type="transmembrane region" description="Helical" evidence="11">
    <location>
        <begin position="180"/>
        <end position="207"/>
    </location>
</feature>
<accession>A0A4V1AIQ5</accession>
<dbReference type="PROSITE" id="PS50109">
    <property type="entry name" value="HIS_KIN"/>
    <property type="match status" value="1"/>
</dbReference>
<dbReference type="AlphaFoldDB" id="A0A4V1AIQ5"/>
<dbReference type="InterPro" id="IPR005467">
    <property type="entry name" value="His_kinase_dom"/>
</dbReference>
<dbReference type="GO" id="GO:0005886">
    <property type="term" value="C:plasma membrane"/>
    <property type="evidence" value="ECO:0007669"/>
    <property type="project" value="UniProtKB-SubCell"/>
</dbReference>
<feature type="transmembrane region" description="Helical" evidence="11">
    <location>
        <begin position="123"/>
        <end position="140"/>
    </location>
</feature>
<dbReference type="InterPro" id="IPR010559">
    <property type="entry name" value="Sig_transdc_His_kin_internal"/>
</dbReference>
<evidence type="ECO:0000259" key="12">
    <source>
        <dbReference type="PROSITE" id="PS50109"/>
    </source>
</evidence>
<feature type="transmembrane region" description="Helical" evidence="11">
    <location>
        <begin position="12"/>
        <end position="29"/>
    </location>
</feature>
<dbReference type="Pfam" id="PF07694">
    <property type="entry name" value="5TM-5TMR_LYT"/>
    <property type="match status" value="1"/>
</dbReference>
<dbReference type="KEGG" id="wei:EQG49_07565"/>
<evidence type="ECO:0000256" key="6">
    <source>
        <dbReference type="ARBA" id="ARBA00022777"/>
    </source>
</evidence>
<dbReference type="Pfam" id="PF02518">
    <property type="entry name" value="HATPase_c"/>
    <property type="match status" value="1"/>
</dbReference>
<keyword evidence="9" id="KW-0902">Two-component regulatory system</keyword>
<evidence type="ECO:0000256" key="8">
    <source>
        <dbReference type="ARBA" id="ARBA00022989"/>
    </source>
</evidence>
<sequence>MGSLFFLLAERIGLLLMVAFLLINVKYFRKLLVARSTWRSKLVLILVFSSFVILSNLTGIRIDSSGNIAEYTGGLVFATNDSMANTRTLGISVAGLVGGPLVGAVVGIIGGIGRFIQGHSVDWFYIVSSGIIGCVSGLVGQRNAKVNRYPKLVTAMLVGASVEIIQLVFVYFFASDGHDIIRYIALPMIFWNSAGSVMFISIITTYLNREVQLRAWQTQDVLTLMKATLPVLRTGLSQETATEVSELILAHSKFVGVEVFNQTERLVARGEISHDSKHAISGKLNVENQLVGSMKFYGENEISDIQAELVPGMMSIFSTQLAVGKVEQQNQLLKDEEIKALQAQINPHFFFNAINTILAVMRQDVDQARNLLLELSTYFRTNLTSTRATKVTLSQELEYLNAYLALEMTRFPNRYQIHYELESQDDVLLPPFTLQILVDNALKHAFGGRKTGNEVWINVHQTQKQLLLSVSDNGEGIDPVLLSKLGQVAVTSAHGGSGTALENLNRRLVGLYSTNAEIQVESDHMGTEVTIILPLEIAGNDENAMTKG</sequence>
<dbReference type="SUPFAM" id="SSF55874">
    <property type="entry name" value="ATPase domain of HSP90 chaperone/DNA topoisomerase II/histidine kinase"/>
    <property type="match status" value="1"/>
</dbReference>
<dbReference type="Gene3D" id="1.10.1760.20">
    <property type="match status" value="1"/>
</dbReference>
<keyword evidence="3" id="KW-0808">Transferase</keyword>
<name>A0A4V1AIQ5_9LACO</name>
<keyword evidence="8 11" id="KW-1133">Transmembrane helix</keyword>
<evidence type="ECO:0000256" key="7">
    <source>
        <dbReference type="ARBA" id="ARBA00022840"/>
    </source>
</evidence>
<dbReference type="SMART" id="SM00387">
    <property type="entry name" value="HATPase_c"/>
    <property type="match status" value="1"/>
</dbReference>
<keyword evidence="10 11" id="KW-0472">Membrane</keyword>
<comment type="subcellular location">
    <subcellularLocation>
        <location evidence="1">Cell membrane</location>
        <topology evidence="1">Multi-pass membrane protein</topology>
    </subcellularLocation>
</comment>
<protein>
    <submittedName>
        <fullName evidence="13">Sensor protein LytS</fullName>
    </submittedName>
</protein>
<dbReference type="InterPro" id="IPR011620">
    <property type="entry name" value="Sig_transdc_His_kinase_LytS_TM"/>
</dbReference>
<evidence type="ECO:0000256" key="9">
    <source>
        <dbReference type="ARBA" id="ARBA00023012"/>
    </source>
</evidence>
<evidence type="ECO:0000313" key="14">
    <source>
        <dbReference type="Proteomes" id="UP000292886"/>
    </source>
</evidence>
<evidence type="ECO:0000256" key="10">
    <source>
        <dbReference type="ARBA" id="ARBA00023136"/>
    </source>
</evidence>
<dbReference type="GO" id="GO:0005524">
    <property type="term" value="F:ATP binding"/>
    <property type="evidence" value="ECO:0007669"/>
    <property type="project" value="UniProtKB-KW"/>
</dbReference>